<gene>
    <name evidence="2" type="ORF">VFH_I057280</name>
</gene>
<dbReference type="AlphaFoldDB" id="A0AAV0Z2N5"/>
<dbReference type="EMBL" id="OX451735">
    <property type="protein sequence ID" value="CAI8592760.1"/>
    <property type="molecule type" value="Genomic_DNA"/>
</dbReference>
<dbReference type="Proteomes" id="UP001157006">
    <property type="component" value="Chromosome 1S"/>
</dbReference>
<sequence length="184" mass="20438">MVSRNMKICLSASAMVLIVVAAITVALIFTIFKLRDPNIIVQLSRYDFLDNLSPNITIPVLVIIKNSNYGKFKYIDSFSYITYRDTLVGTVPVPSKLVPARGGINVTTHANFMVGELIRNPNFFLDIQNGNKFSLMSKAELPGKVILLSFIKMKAMATNQCDISVNISSNDVVSNCTSHIMIYH</sequence>
<keyword evidence="1" id="KW-0812">Transmembrane</keyword>
<proteinExistence type="predicted"/>
<evidence type="ECO:0008006" key="4">
    <source>
        <dbReference type="Google" id="ProtNLM"/>
    </source>
</evidence>
<evidence type="ECO:0000256" key="1">
    <source>
        <dbReference type="SAM" id="Phobius"/>
    </source>
</evidence>
<organism evidence="2 3">
    <name type="scientific">Vicia faba</name>
    <name type="common">Broad bean</name>
    <name type="synonym">Faba vulgaris</name>
    <dbReference type="NCBI Taxonomy" id="3906"/>
    <lineage>
        <taxon>Eukaryota</taxon>
        <taxon>Viridiplantae</taxon>
        <taxon>Streptophyta</taxon>
        <taxon>Embryophyta</taxon>
        <taxon>Tracheophyta</taxon>
        <taxon>Spermatophyta</taxon>
        <taxon>Magnoliopsida</taxon>
        <taxon>eudicotyledons</taxon>
        <taxon>Gunneridae</taxon>
        <taxon>Pentapetalae</taxon>
        <taxon>rosids</taxon>
        <taxon>fabids</taxon>
        <taxon>Fabales</taxon>
        <taxon>Fabaceae</taxon>
        <taxon>Papilionoideae</taxon>
        <taxon>50 kb inversion clade</taxon>
        <taxon>NPAAA clade</taxon>
        <taxon>Hologalegina</taxon>
        <taxon>IRL clade</taxon>
        <taxon>Fabeae</taxon>
        <taxon>Vicia</taxon>
    </lineage>
</organism>
<dbReference type="InterPro" id="IPR055301">
    <property type="entry name" value="Lea14-like_2"/>
</dbReference>
<evidence type="ECO:0000313" key="2">
    <source>
        <dbReference type="EMBL" id="CAI8592760.1"/>
    </source>
</evidence>
<keyword evidence="3" id="KW-1185">Reference proteome</keyword>
<protein>
    <recommendedName>
        <fullName evidence="4">Late embryogenesis abundant protein LEA-2 subgroup domain-containing protein</fullName>
    </recommendedName>
</protein>
<reference evidence="2 3" key="1">
    <citation type="submission" date="2023-01" db="EMBL/GenBank/DDBJ databases">
        <authorList>
            <person name="Kreplak J."/>
        </authorList>
    </citation>
    <scope>NUCLEOTIDE SEQUENCE [LARGE SCALE GENOMIC DNA]</scope>
</reference>
<accession>A0AAV0Z2N5</accession>
<name>A0AAV0Z2N5_VICFA</name>
<keyword evidence="1" id="KW-1133">Transmembrane helix</keyword>
<keyword evidence="1" id="KW-0472">Membrane</keyword>
<feature type="transmembrane region" description="Helical" evidence="1">
    <location>
        <begin position="12"/>
        <end position="32"/>
    </location>
</feature>
<dbReference type="PANTHER" id="PTHR31852">
    <property type="entry name" value="LATE EMBRYOGENESIS ABUNDANT (LEA) HYDROXYPROLINE-RICH GLYCOPROTEIN FAMILY"/>
    <property type="match status" value="1"/>
</dbReference>
<evidence type="ECO:0000313" key="3">
    <source>
        <dbReference type="Proteomes" id="UP001157006"/>
    </source>
</evidence>